<sequence>MPLGLKQDNYTGTLYVSFPSGNWTASYTLVPVPPGSVHELLDAFNRVSLGSKLVPSPGLLIFWLGPNGTTPRGDPVYYSYSTHINGTTLSVPRASANYLGTLDGPVTSFGFALHPPPPNPGSNASVPAFLVEVFDPSGALVVSYNSDSGLGPGPDQFFPSDAIASSSGVQVAGFVAVILGVAFPVLAIAGAYSTYGRDRTSGALESVLVQPIGRLSLTLFRYVGVLVALAFACAGALALIDGLLWALLQAPLSIEVYSELFLGMVVESAAFIGLMFLFSHVFRSSSALLGTTLVLAMALTVGWDLAIPIVLSLFGIPLYAPSGATLAYQLLFLSPGTYLRLIMLMIGGSGNGVDLSTIGVTSLNLALVGAIWVLAPLVVLFPLVRYRD</sequence>
<feature type="transmembrane region" description="Helical" evidence="1">
    <location>
        <begin position="260"/>
        <end position="282"/>
    </location>
</feature>
<evidence type="ECO:0000313" key="2">
    <source>
        <dbReference type="EMBL" id="EQD56752.1"/>
    </source>
</evidence>
<comment type="caution">
    <text evidence="2">The sequence shown here is derived from an EMBL/GenBank/DDBJ whole genome shotgun (WGS) entry which is preliminary data.</text>
</comment>
<keyword evidence="1" id="KW-0472">Membrane</keyword>
<reference evidence="2" key="1">
    <citation type="submission" date="2013-08" db="EMBL/GenBank/DDBJ databases">
        <authorList>
            <person name="Mendez C."/>
            <person name="Richter M."/>
            <person name="Ferrer M."/>
            <person name="Sanchez J."/>
        </authorList>
    </citation>
    <scope>NUCLEOTIDE SEQUENCE</scope>
</reference>
<keyword evidence="1" id="KW-0812">Transmembrane</keyword>
<dbReference type="GO" id="GO:0005886">
    <property type="term" value="C:plasma membrane"/>
    <property type="evidence" value="ECO:0007669"/>
    <property type="project" value="UniProtKB-SubCell"/>
</dbReference>
<feature type="transmembrane region" description="Helical" evidence="1">
    <location>
        <begin position="358"/>
        <end position="384"/>
    </location>
</feature>
<protein>
    <recommendedName>
        <fullName evidence="3">ABC transporter permease</fullName>
    </recommendedName>
</protein>
<reference evidence="2" key="2">
    <citation type="journal article" date="2014" name="ISME J.">
        <title>Microbial stratification in low pH oxic and suboxic macroscopic growths along an acid mine drainage.</title>
        <authorList>
            <person name="Mendez-Garcia C."/>
            <person name="Mesa V."/>
            <person name="Sprenger R.R."/>
            <person name="Richter M."/>
            <person name="Diez M.S."/>
            <person name="Solano J."/>
            <person name="Bargiela R."/>
            <person name="Golyshina O.V."/>
            <person name="Manteca A."/>
            <person name="Ramos J.L."/>
            <person name="Gallego J.R."/>
            <person name="Llorente I."/>
            <person name="Martins Dos Santos V.A."/>
            <person name="Jensen O.N."/>
            <person name="Pelaez A.I."/>
            <person name="Sanchez J."/>
            <person name="Ferrer M."/>
        </authorList>
    </citation>
    <scope>NUCLEOTIDE SEQUENCE</scope>
</reference>
<evidence type="ECO:0000256" key="1">
    <source>
        <dbReference type="SAM" id="Phobius"/>
    </source>
</evidence>
<evidence type="ECO:0008006" key="3">
    <source>
        <dbReference type="Google" id="ProtNLM"/>
    </source>
</evidence>
<feature type="transmembrane region" description="Helical" evidence="1">
    <location>
        <begin position="171"/>
        <end position="192"/>
    </location>
</feature>
<dbReference type="EMBL" id="AUZY01005883">
    <property type="protein sequence ID" value="EQD56752.1"/>
    <property type="molecule type" value="Genomic_DNA"/>
</dbReference>
<feature type="transmembrane region" description="Helical" evidence="1">
    <location>
        <begin position="222"/>
        <end position="248"/>
    </location>
</feature>
<feature type="transmembrane region" description="Helical" evidence="1">
    <location>
        <begin position="326"/>
        <end position="346"/>
    </location>
</feature>
<dbReference type="Pfam" id="PF12679">
    <property type="entry name" value="ABC2_membrane_2"/>
    <property type="match status" value="1"/>
</dbReference>
<accession>T1AHQ0</accession>
<keyword evidence="1" id="KW-1133">Transmembrane helix</keyword>
<organism evidence="2">
    <name type="scientific">mine drainage metagenome</name>
    <dbReference type="NCBI Taxonomy" id="410659"/>
    <lineage>
        <taxon>unclassified sequences</taxon>
        <taxon>metagenomes</taxon>
        <taxon>ecological metagenomes</taxon>
    </lineage>
</organism>
<name>T1AHQ0_9ZZZZ</name>
<dbReference type="AlphaFoldDB" id="T1AHQ0"/>
<feature type="transmembrane region" description="Helical" evidence="1">
    <location>
        <begin position="294"/>
        <end position="320"/>
    </location>
</feature>
<proteinExistence type="predicted"/>
<gene>
    <name evidence="2" type="ORF">B1B_08959</name>
</gene>
<dbReference type="GO" id="GO:0140359">
    <property type="term" value="F:ABC-type transporter activity"/>
    <property type="evidence" value="ECO:0007669"/>
    <property type="project" value="InterPro"/>
</dbReference>